<feature type="compositionally biased region" description="Polar residues" evidence="1">
    <location>
        <begin position="311"/>
        <end position="320"/>
    </location>
</feature>
<sequence length="375" mass="42522">MASTVKTEPNAASIDLGDWMKDRPKVFDASLPMNLKHKENIGIESANTASRETTWRYKADPNHYPHLGAPIKPLYAYTDEERTILLHDRSLDWNTLPSFLREELALLLAEEKASQAERDTLIWRAQPFTQCGLGNSWLLPVPPVYRAMLLAGCHIPLTWFLDHIMRRATDLSRVTTKDITLLSESNKPVTVSIIDVEHMDKKFWPDDQENGLNFYTWEPAFKNLLRVCQTLAPLSDAIGEKTNITAQLKQHFDFFCDIPDVDRRFADCYPTERALRATIFEQRAFNRVVWQDLTDSAMSAAAAARAPPPQQHHNNNSGIPETTIRGSAAGSRTYKSPRRDSMSTHNAHSRRLAFAIAEEQRRIVAAVIPDLDQCG</sequence>
<dbReference type="VEuPathDB" id="FungiDB:SCHCODRAFT_02573181"/>
<protein>
    <submittedName>
        <fullName evidence="2">Uncharacterized protein</fullName>
    </submittedName>
</protein>
<proteinExistence type="predicted"/>
<dbReference type="HOGENOM" id="CLU_738008_0_0_1"/>
<dbReference type="Proteomes" id="UP000007431">
    <property type="component" value="Unassembled WGS sequence"/>
</dbReference>
<accession>D8Q1N4</accession>
<dbReference type="AlphaFoldDB" id="D8Q1N4"/>
<gene>
    <name evidence="2" type="ORF">SCHCODRAFT_234364</name>
</gene>
<name>D8Q1N4_SCHCM</name>
<feature type="region of interest" description="Disordered" evidence="1">
    <location>
        <begin position="302"/>
        <end position="346"/>
    </location>
</feature>
<evidence type="ECO:0000313" key="3">
    <source>
        <dbReference type="Proteomes" id="UP000007431"/>
    </source>
</evidence>
<organism evidence="3">
    <name type="scientific">Schizophyllum commune (strain H4-8 / FGSC 9210)</name>
    <name type="common">Split gill fungus</name>
    <dbReference type="NCBI Taxonomy" id="578458"/>
    <lineage>
        <taxon>Eukaryota</taxon>
        <taxon>Fungi</taxon>
        <taxon>Dikarya</taxon>
        <taxon>Basidiomycota</taxon>
        <taxon>Agaricomycotina</taxon>
        <taxon>Agaricomycetes</taxon>
        <taxon>Agaricomycetidae</taxon>
        <taxon>Agaricales</taxon>
        <taxon>Schizophyllaceae</taxon>
        <taxon>Schizophyllum</taxon>
    </lineage>
</organism>
<dbReference type="InParanoid" id="D8Q1N4"/>
<dbReference type="EMBL" id="GL377305">
    <property type="protein sequence ID" value="EFI97967.1"/>
    <property type="molecule type" value="Genomic_DNA"/>
</dbReference>
<evidence type="ECO:0000313" key="2">
    <source>
        <dbReference type="EMBL" id="EFI97967.1"/>
    </source>
</evidence>
<reference evidence="2 3" key="1">
    <citation type="journal article" date="2010" name="Nat. Biotechnol.">
        <title>Genome sequence of the model mushroom Schizophyllum commune.</title>
        <authorList>
            <person name="Ohm R.A."/>
            <person name="de Jong J.F."/>
            <person name="Lugones L.G."/>
            <person name="Aerts A."/>
            <person name="Kothe E."/>
            <person name="Stajich J.E."/>
            <person name="de Vries R.P."/>
            <person name="Record E."/>
            <person name="Levasseur A."/>
            <person name="Baker S.E."/>
            <person name="Bartholomew K.A."/>
            <person name="Coutinho P.M."/>
            <person name="Erdmann S."/>
            <person name="Fowler T.J."/>
            <person name="Gathman A.C."/>
            <person name="Lombard V."/>
            <person name="Henrissat B."/>
            <person name="Knabe N."/>
            <person name="Kuees U."/>
            <person name="Lilly W.W."/>
            <person name="Lindquist E."/>
            <person name="Lucas S."/>
            <person name="Magnuson J.K."/>
            <person name="Piumi F."/>
            <person name="Raudaskoski M."/>
            <person name="Salamov A."/>
            <person name="Schmutz J."/>
            <person name="Schwarze F.W.M.R."/>
            <person name="vanKuyk P.A."/>
            <person name="Horton J.S."/>
            <person name="Grigoriev I.V."/>
            <person name="Woesten H.A.B."/>
        </authorList>
    </citation>
    <scope>NUCLEOTIDE SEQUENCE [LARGE SCALE GENOMIC DNA]</scope>
    <source>
        <strain evidence="3">H4-8 / FGSC 9210</strain>
    </source>
</reference>
<keyword evidence="3" id="KW-1185">Reference proteome</keyword>
<evidence type="ECO:0000256" key="1">
    <source>
        <dbReference type="SAM" id="MobiDB-lite"/>
    </source>
</evidence>